<dbReference type="GO" id="GO:0015250">
    <property type="term" value="F:water channel activity"/>
    <property type="evidence" value="ECO:0007669"/>
    <property type="project" value="TreeGrafter"/>
</dbReference>
<keyword evidence="3 6" id="KW-0812">Transmembrane</keyword>
<accession>A0AAV5GDJ9</accession>
<dbReference type="InterPro" id="IPR000425">
    <property type="entry name" value="MIP"/>
</dbReference>
<name>A0AAV5GDJ9_9BASI</name>
<evidence type="ECO:0000256" key="3">
    <source>
        <dbReference type="ARBA" id="ARBA00022692"/>
    </source>
</evidence>
<evidence type="ECO:0000313" key="10">
    <source>
        <dbReference type="Proteomes" id="UP001342314"/>
    </source>
</evidence>
<feature type="region of interest" description="Disordered" evidence="7">
    <location>
        <begin position="348"/>
        <end position="385"/>
    </location>
</feature>
<dbReference type="InterPro" id="IPR034294">
    <property type="entry name" value="Aquaporin_transptr"/>
</dbReference>
<keyword evidence="5 8" id="KW-0472">Membrane</keyword>
<gene>
    <name evidence="9" type="ORF">Rhopal_000388-T1</name>
</gene>
<dbReference type="PANTHER" id="PTHR19139:SF199">
    <property type="entry name" value="MIP17260P"/>
    <property type="match status" value="1"/>
</dbReference>
<dbReference type="AlphaFoldDB" id="A0AAV5GDJ9"/>
<dbReference type="Gene3D" id="1.20.1080.10">
    <property type="entry name" value="Glycerol uptake facilitator protein"/>
    <property type="match status" value="1"/>
</dbReference>
<feature type="transmembrane region" description="Helical" evidence="8">
    <location>
        <begin position="77"/>
        <end position="93"/>
    </location>
</feature>
<dbReference type="SUPFAM" id="SSF81338">
    <property type="entry name" value="Aquaporin-like"/>
    <property type="match status" value="1"/>
</dbReference>
<sequence>MTTPPALRQTHKLQAEPKRSRTNWHVRRPTYGPRRLAIKNHIVAVVGEFVGVLLYIAFSFGFSLVVCAWVFFRVSGGLFNPAITLGMLLVGALSPIRAAIVVVAQIVGGIAGSAIIYGLLPGTLNVRTTLAEGVSPGRGLCIEMFMTALLMLTILLLAAEKHKGTFLAPLPIGLSLFLAELVSPARSFGPSVVLGEFAGSHWIYWVGPALGAVIAAGVYRFIKFLEYETVLGPEPNEHCHHPVLQIMTTNTGSVDNLPATSGETVEPKQAYAIEGTGFGESLGPAVSVNVGHTGHAAPHGGSTGGPTAQFGPHGGHLSIAGYDARFDQLEAMMRELMSAQQLARVESAGSSHFGGGAGGHGWRERERKGSVATTLVEQPEGKEKL</sequence>
<evidence type="ECO:0000256" key="1">
    <source>
        <dbReference type="ARBA" id="ARBA00004141"/>
    </source>
</evidence>
<feature type="region of interest" description="Disordered" evidence="7">
    <location>
        <begin position="1"/>
        <end position="20"/>
    </location>
</feature>
<dbReference type="PRINTS" id="PR00783">
    <property type="entry name" value="MINTRINSICP"/>
</dbReference>
<feature type="transmembrane region" description="Helical" evidence="8">
    <location>
        <begin position="100"/>
        <end position="120"/>
    </location>
</feature>
<comment type="similarity">
    <text evidence="2 6">Belongs to the MIP/aquaporin (TC 1.A.8) family.</text>
</comment>
<evidence type="ECO:0000256" key="7">
    <source>
        <dbReference type="SAM" id="MobiDB-lite"/>
    </source>
</evidence>
<dbReference type="Pfam" id="PF00230">
    <property type="entry name" value="MIP"/>
    <property type="match status" value="1"/>
</dbReference>
<feature type="transmembrane region" description="Helical" evidence="8">
    <location>
        <begin position="42"/>
        <end position="71"/>
    </location>
</feature>
<evidence type="ECO:0000256" key="6">
    <source>
        <dbReference type="RuleBase" id="RU000477"/>
    </source>
</evidence>
<dbReference type="Proteomes" id="UP001342314">
    <property type="component" value="Unassembled WGS sequence"/>
</dbReference>
<evidence type="ECO:0000256" key="8">
    <source>
        <dbReference type="SAM" id="Phobius"/>
    </source>
</evidence>
<dbReference type="EMBL" id="BQKY01000001">
    <property type="protein sequence ID" value="GJN87439.1"/>
    <property type="molecule type" value="Genomic_DNA"/>
</dbReference>
<evidence type="ECO:0000256" key="5">
    <source>
        <dbReference type="ARBA" id="ARBA00023136"/>
    </source>
</evidence>
<keyword evidence="10" id="KW-1185">Reference proteome</keyword>
<reference evidence="9 10" key="1">
    <citation type="submission" date="2021-12" db="EMBL/GenBank/DDBJ databases">
        <title>High titer production of polyol ester of fatty acids by Rhodotorula paludigena BS15 towards product separation-free biomass refinery.</title>
        <authorList>
            <person name="Mano J."/>
            <person name="Ono H."/>
            <person name="Tanaka T."/>
            <person name="Naito K."/>
            <person name="Sushida H."/>
            <person name="Ike M."/>
            <person name="Tokuyasu K."/>
            <person name="Kitaoka M."/>
        </authorList>
    </citation>
    <scope>NUCLEOTIDE SEQUENCE [LARGE SCALE GENOMIC DNA]</scope>
    <source>
        <strain evidence="9 10">BS15</strain>
    </source>
</reference>
<protein>
    <recommendedName>
        <fullName evidence="11">Aquaporin-like protein</fullName>
    </recommendedName>
</protein>
<proteinExistence type="inferred from homology"/>
<feature type="transmembrane region" description="Helical" evidence="8">
    <location>
        <begin position="140"/>
        <end position="159"/>
    </location>
</feature>
<feature type="transmembrane region" description="Helical" evidence="8">
    <location>
        <begin position="166"/>
        <end position="182"/>
    </location>
</feature>
<comment type="caution">
    <text evidence="9">The sequence shown here is derived from an EMBL/GenBank/DDBJ whole genome shotgun (WGS) entry which is preliminary data.</text>
</comment>
<evidence type="ECO:0000256" key="2">
    <source>
        <dbReference type="ARBA" id="ARBA00006175"/>
    </source>
</evidence>
<evidence type="ECO:0008006" key="11">
    <source>
        <dbReference type="Google" id="ProtNLM"/>
    </source>
</evidence>
<comment type="subcellular location">
    <subcellularLocation>
        <location evidence="1">Membrane</location>
        <topology evidence="1">Multi-pass membrane protein</topology>
    </subcellularLocation>
</comment>
<feature type="transmembrane region" description="Helical" evidence="8">
    <location>
        <begin position="202"/>
        <end position="222"/>
    </location>
</feature>
<dbReference type="GO" id="GO:0005886">
    <property type="term" value="C:plasma membrane"/>
    <property type="evidence" value="ECO:0007669"/>
    <property type="project" value="TreeGrafter"/>
</dbReference>
<keyword evidence="4 8" id="KW-1133">Transmembrane helix</keyword>
<evidence type="ECO:0000313" key="9">
    <source>
        <dbReference type="EMBL" id="GJN87439.1"/>
    </source>
</evidence>
<organism evidence="9 10">
    <name type="scientific">Rhodotorula paludigena</name>
    <dbReference type="NCBI Taxonomy" id="86838"/>
    <lineage>
        <taxon>Eukaryota</taxon>
        <taxon>Fungi</taxon>
        <taxon>Dikarya</taxon>
        <taxon>Basidiomycota</taxon>
        <taxon>Pucciniomycotina</taxon>
        <taxon>Microbotryomycetes</taxon>
        <taxon>Sporidiobolales</taxon>
        <taxon>Sporidiobolaceae</taxon>
        <taxon>Rhodotorula</taxon>
    </lineage>
</organism>
<dbReference type="PANTHER" id="PTHR19139">
    <property type="entry name" value="AQUAPORIN TRANSPORTER"/>
    <property type="match status" value="1"/>
</dbReference>
<dbReference type="InterPro" id="IPR023271">
    <property type="entry name" value="Aquaporin-like"/>
</dbReference>
<keyword evidence="6" id="KW-0813">Transport</keyword>
<evidence type="ECO:0000256" key="4">
    <source>
        <dbReference type="ARBA" id="ARBA00022989"/>
    </source>
</evidence>